<dbReference type="eggNOG" id="COG2199">
    <property type="taxonomic scope" value="Bacteria"/>
</dbReference>
<dbReference type="OrthoDB" id="766410at2"/>
<dbReference type="InterPro" id="IPR029787">
    <property type="entry name" value="Nucleotide_cyclase"/>
</dbReference>
<dbReference type="Pfam" id="PF00990">
    <property type="entry name" value="GGDEF"/>
    <property type="match status" value="1"/>
</dbReference>
<feature type="domain" description="GGDEF" evidence="4">
    <location>
        <begin position="300"/>
        <end position="435"/>
    </location>
</feature>
<dbReference type="Pfam" id="PF08447">
    <property type="entry name" value="PAS_3"/>
    <property type="match status" value="1"/>
</dbReference>
<dbReference type="CDD" id="cd01949">
    <property type="entry name" value="GGDEF"/>
    <property type="match status" value="1"/>
</dbReference>
<dbReference type="STRING" id="323850.Shew_0732"/>
<dbReference type="InterPro" id="IPR035965">
    <property type="entry name" value="PAS-like_dom_sf"/>
</dbReference>
<protein>
    <submittedName>
        <fullName evidence="5">Diguanylate cyclase with PAS/PAC sensor</fullName>
    </submittedName>
</protein>
<keyword evidence="1" id="KW-1133">Transmembrane helix</keyword>
<reference evidence="5 6" key="1">
    <citation type="submission" date="2007-03" db="EMBL/GenBank/DDBJ databases">
        <title>Complete sequence of Shewanella loihica PV-4.</title>
        <authorList>
            <consortium name="US DOE Joint Genome Institute"/>
            <person name="Copeland A."/>
            <person name="Lucas S."/>
            <person name="Lapidus A."/>
            <person name="Barry K."/>
            <person name="Detter J.C."/>
            <person name="Glavina del Rio T."/>
            <person name="Hammon N."/>
            <person name="Israni S."/>
            <person name="Dalin E."/>
            <person name="Tice H."/>
            <person name="Pitluck S."/>
            <person name="Chain P."/>
            <person name="Malfatti S."/>
            <person name="Shin M."/>
            <person name="Vergez L."/>
            <person name="Schmutz J."/>
            <person name="Larimer F."/>
            <person name="Land M."/>
            <person name="Hauser L."/>
            <person name="Kyrpides N."/>
            <person name="Mikhailova N."/>
            <person name="Romine M.F."/>
            <person name="Serres G."/>
            <person name="Fredrickson J."/>
            <person name="Tiedje J."/>
            <person name="Richardson P."/>
        </authorList>
    </citation>
    <scope>NUCLEOTIDE SEQUENCE [LARGE SCALE GENOMIC DNA]</scope>
    <source>
        <strain evidence="6">ATCC BAA-1088 / PV-4</strain>
    </source>
</reference>
<proteinExistence type="predicted"/>
<dbReference type="CDD" id="cd00130">
    <property type="entry name" value="PAS"/>
    <property type="match status" value="1"/>
</dbReference>
<dbReference type="SMART" id="SM00086">
    <property type="entry name" value="PAC"/>
    <property type="match status" value="1"/>
</dbReference>
<dbReference type="Gene3D" id="2.10.70.100">
    <property type="match status" value="1"/>
</dbReference>
<dbReference type="KEGG" id="slo:Shew_0732"/>
<dbReference type="SUPFAM" id="SSF55073">
    <property type="entry name" value="Nucleotide cyclase"/>
    <property type="match status" value="1"/>
</dbReference>
<dbReference type="SMART" id="SM00267">
    <property type="entry name" value="GGDEF"/>
    <property type="match status" value="1"/>
</dbReference>
<dbReference type="Gene3D" id="3.30.70.270">
    <property type="match status" value="1"/>
</dbReference>
<keyword evidence="6" id="KW-1185">Reference proteome</keyword>
<dbReference type="EMBL" id="CP000606">
    <property type="protein sequence ID" value="ABO22604.1"/>
    <property type="molecule type" value="Genomic_DNA"/>
</dbReference>
<gene>
    <name evidence="5" type="ordered locus">Shew_0732</name>
</gene>
<evidence type="ECO:0000313" key="6">
    <source>
        <dbReference type="Proteomes" id="UP000001558"/>
    </source>
</evidence>
<dbReference type="PROSITE" id="PS50112">
    <property type="entry name" value="PAS"/>
    <property type="match status" value="1"/>
</dbReference>
<dbReference type="SUPFAM" id="SSF55785">
    <property type="entry name" value="PYP-like sensor domain (PAS domain)"/>
    <property type="match status" value="1"/>
</dbReference>
<dbReference type="InterPro" id="IPR001610">
    <property type="entry name" value="PAC"/>
</dbReference>
<dbReference type="NCBIfam" id="TIGR00229">
    <property type="entry name" value="sensory_box"/>
    <property type="match status" value="1"/>
</dbReference>
<dbReference type="Gene3D" id="3.30.450.20">
    <property type="entry name" value="PAS domain"/>
    <property type="match status" value="1"/>
</dbReference>
<name>A3QAV6_SHELP</name>
<evidence type="ECO:0000313" key="5">
    <source>
        <dbReference type="EMBL" id="ABO22604.1"/>
    </source>
</evidence>
<keyword evidence="1" id="KW-0472">Membrane</keyword>
<dbReference type="InterPro" id="IPR000160">
    <property type="entry name" value="GGDEF_dom"/>
</dbReference>
<dbReference type="HOGENOM" id="CLU_000445_11_4_6"/>
<dbReference type="InterPro" id="IPR043128">
    <property type="entry name" value="Rev_trsase/Diguanyl_cyclase"/>
</dbReference>
<dbReference type="InterPro" id="IPR000700">
    <property type="entry name" value="PAS-assoc_C"/>
</dbReference>
<feature type="domain" description="PAC" evidence="3">
    <location>
        <begin position="216"/>
        <end position="268"/>
    </location>
</feature>
<evidence type="ECO:0000256" key="1">
    <source>
        <dbReference type="SAM" id="Phobius"/>
    </source>
</evidence>
<evidence type="ECO:0000259" key="3">
    <source>
        <dbReference type="PROSITE" id="PS50113"/>
    </source>
</evidence>
<dbReference type="InterPro" id="IPR052155">
    <property type="entry name" value="Biofilm_reg_signaling"/>
</dbReference>
<dbReference type="PANTHER" id="PTHR44757:SF2">
    <property type="entry name" value="BIOFILM ARCHITECTURE MAINTENANCE PROTEIN MBAA"/>
    <property type="match status" value="1"/>
</dbReference>
<feature type="transmembrane region" description="Helical" evidence="1">
    <location>
        <begin position="6"/>
        <end position="32"/>
    </location>
</feature>
<evidence type="ECO:0000259" key="4">
    <source>
        <dbReference type="PROSITE" id="PS50887"/>
    </source>
</evidence>
<dbReference type="AlphaFoldDB" id="A3QAV6"/>
<sequence length="446" mass="50051">MAEMSLPLLLIIFLAIGLIAVATCMLALRFILRRRGVDFSALENSIEDGLLLIDEQAKILAHNTQAAALMKAEGSDFTGQALSLWLKDSSGEQLQVFSDRQLGTSLNLGHEILSFTRLAREPRGLLLLVRHHNLEQDIRQDIARYHHSQYFAKIGTWDWQVGTDTLYWSDAIFGIFGYKLGEVTPSYEFFYSRVHPEDRDKVKAGEARCIATGENHDEEYRILWPDGSVHWVRETGNLVKDSDGQLLKMVGVVRDITQEKALHHKLEKMAHQDPLTGLPNRLQLELRLSEAIREASQSGGRLGLIFIDLNQFKAINDSLGHQVGDRVLMTAATRLQSLKGSEDLVARIGGDEFVMLLPQWPADRPLEEEVARLAEALFERFAEPVIQTGRGIAASIGFAIYPDHAGHMDALLHVADQAMYIAKGRGDNQYHLGPDHRMDLGHRLAR</sequence>
<dbReference type="InterPro" id="IPR013655">
    <property type="entry name" value="PAS_fold_3"/>
</dbReference>
<dbReference type="PROSITE" id="PS50113">
    <property type="entry name" value="PAC"/>
    <property type="match status" value="1"/>
</dbReference>
<dbReference type="PANTHER" id="PTHR44757">
    <property type="entry name" value="DIGUANYLATE CYCLASE DGCP"/>
    <property type="match status" value="1"/>
</dbReference>
<evidence type="ECO:0000259" key="2">
    <source>
        <dbReference type="PROSITE" id="PS50112"/>
    </source>
</evidence>
<accession>A3QAV6</accession>
<feature type="domain" description="PAS" evidence="2">
    <location>
        <begin position="166"/>
        <end position="213"/>
    </location>
</feature>
<dbReference type="Proteomes" id="UP000001558">
    <property type="component" value="Chromosome"/>
</dbReference>
<keyword evidence="1" id="KW-0812">Transmembrane</keyword>
<dbReference type="InterPro" id="IPR000014">
    <property type="entry name" value="PAS"/>
</dbReference>
<dbReference type="NCBIfam" id="TIGR00254">
    <property type="entry name" value="GGDEF"/>
    <property type="match status" value="1"/>
</dbReference>
<organism evidence="5 6">
    <name type="scientific">Shewanella loihica (strain ATCC BAA-1088 / PV-4)</name>
    <dbReference type="NCBI Taxonomy" id="323850"/>
    <lineage>
        <taxon>Bacteria</taxon>
        <taxon>Pseudomonadati</taxon>
        <taxon>Pseudomonadota</taxon>
        <taxon>Gammaproteobacteria</taxon>
        <taxon>Alteromonadales</taxon>
        <taxon>Shewanellaceae</taxon>
        <taxon>Shewanella</taxon>
    </lineage>
</organism>
<dbReference type="PROSITE" id="PS50887">
    <property type="entry name" value="GGDEF"/>
    <property type="match status" value="1"/>
</dbReference>